<keyword evidence="3" id="KW-1185">Reference proteome</keyword>
<gene>
    <name evidence="2" type="ORF">HNQ66_000783</name>
</gene>
<evidence type="ECO:0000313" key="2">
    <source>
        <dbReference type="EMBL" id="MBB5041400.1"/>
    </source>
</evidence>
<accession>A0A7W7YSM5</accession>
<reference evidence="2 3" key="1">
    <citation type="submission" date="2020-08" db="EMBL/GenBank/DDBJ databases">
        <title>Genomic Encyclopedia of Type Strains, Phase IV (KMG-IV): sequencing the most valuable type-strain genomes for metagenomic binning, comparative biology and taxonomic classification.</title>
        <authorList>
            <person name="Goeker M."/>
        </authorList>
    </citation>
    <scope>NUCLEOTIDE SEQUENCE [LARGE SCALE GENOMIC DNA]</scope>
    <source>
        <strain evidence="2 3">DSM 21319</strain>
    </source>
</reference>
<comment type="caution">
    <text evidence="2">The sequence shown here is derived from an EMBL/GenBank/DDBJ whole genome shotgun (WGS) entry which is preliminary data.</text>
</comment>
<feature type="transmembrane region" description="Helical" evidence="1">
    <location>
        <begin position="144"/>
        <end position="164"/>
    </location>
</feature>
<feature type="transmembrane region" description="Helical" evidence="1">
    <location>
        <begin position="60"/>
        <end position="79"/>
    </location>
</feature>
<evidence type="ECO:0000313" key="3">
    <source>
        <dbReference type="Proteomes" id="UP000535406"/>
    </source>
</evidence>
<evidence type="ECO:0008006" key="4">
    <source>
        <dbReference type="Google" id="ProtNLM"/>
    </source>
</evidence>
<keyword evidence="1" id="KW-0472">Membrane</keyword>
<evidence type="ECO:0000256" key="1">
    <source>
        <dbReference type="SAM" id="Phobius"/>
    </source>
</evidence>
<dbReference type="RefSeq" id="WP_184141081.1">
    <property type="nucleotide sequence ID" value="NZ_JACHIK010000002.1"/>
</dbReference>
<name>A0A7W7YSM5_9HYPH</name>
<feature type="transmembrane region" description="Helical" evidence="1">
    <location>
        <begin position="100"/>
        <end position="124"/>
    </location>
</feature>
<feature type="transmembrane region" description="Helical" evidence="1">
    <location>
        <begin position="29"/>
        <end position="48"/>
    </location>
</feature>
<proteinExistence type="predicted"/>
<organism evidence="2 3">
    <name type="scientific">Shinella fusca</name>
    <dbReference type="NCBI Taxonomy" id="544480"/>
    <lineage>
        <taxon>Bacteria</taxon>
        <taxon>Pseudomonadati</taxon>
        <taxon>Pseudomonadota</taxon>
        <taxon>Alphaproteobacteria</taxon>
        <taxon>Hyphomicrobiales</taxon>
        <taxon>Rhizobiaceae</taxon>
        <taxon>Shinella</taxon>
    </lineage>
</organism>
<dbReference type="EMBL" id="JACHIK010000002">
    <property type="protein sequence ID" value="MBB5041400.1"/>
    <property type="molecule type" value="Genomic_DNA"/>
</dbReference>
<keyword evidence="1" id="KW-0812">Transmembrane</keyword>
<dbReference type="AlphaFoldDB" id="A0A7W7YSM5"/>
<keyword evidence="1" id="KW-1133">Transmembrane helix</keyword>
<sequence>MESLDTLPEPACRRFVLEYGPKRPGIRRALVLSLLFALLFGTGLHLEFLAARNWNAGEVVLLGHLAAGLVFVALFVSWIGGHVARGLPRSQRPAFTGLSWLLLVKFVLVLVTGLMMALPTALYLAGRLWFWSFEATHVLTFLHLWGSFAAAIGFLAHLAMRHWALPAGGQGRRLP</sequence>
<protein>
    <recommendedName>
        <fullName evidence="4">Transmembrane protein</fullName>
    </recommendedName>
</protein>
<dbReference type="Proteomes" id="UP000535406">
    <property type="component" value="Unassembled WGS sequence"/>
</dbReference>